<comment type="catalytic activity">
    <reaction evidence="1">
        <text>ATP + protein L-histidine = ADP + protein N-phospho-L-histidine.</text>
        <dbReference type="EC" id="2.7.13.3"/>
    </reaction>
</comment>
<keyword evidence="7" id="KW-1133">Transmembrane helix</keyword>
<dbReference type="Gene3D" id="1.10.287.130">
    <property type="match status" value="1"/>
</dbReference>
<feature type="domain" description="Histidine kinase" evidence="8">
    <location>
        <begin position="231"/>
        <end position="445"/>
    </location>
</feature>
<dbReference type="PANTHER" id="PTHR45453:SF1">
    <property type="entry name" value="PHOSPHATE REGULON SENSOR PROTEIN PHOR"/>
    <property type="match status" value="1"/>
</dbReference>
<dbReference type="Pfam" id="PF02518">
    <property type="entry name" value="HATPase_c"/>
    <property type="match status" value="1"/>
</dbReference>
<evidence type="ECO:0000256" key="3">
    <source>
        <dbReference type="ARBA" id="ARBA00022553"/>
    </source>
</evidence>
<keyword evidence="6" id="KW-0902">Two-component regulatory system</keyword>
<dbReference type="Pfam" id="PF00512">
    <property type="entry name" value="HisKA"/>
    <property type="match status" value="1"/>
</dbReference>
<evidence type="ECO:0000256" key="5">
    <source>
        <dbReference type="ARBA" id="ARBA00022777"/>
    </source>
</evidence>
<dbReference type="PROSITE" id="PS50109">
    <property type="entry name" value="HIS_KIN"/>
    <property type="match status" value="1"/>
</dbReference>
<keyword evidence="7" id="KW-0812">Transmembrane</keyword>
<dbReference type="SMART" id="SM00388">
    <property type="entry name" value="HisKA"/>
    <property type="match status" value="1"/>
</dbReference>
<dbReference type="AlphaFoldDB" id="K2GAR9"/>
<dbReference type="InterPro" id="IPR005467">
    <property type="entry name" value="His_kinase_dom"/>
</dbReference>
<accession>K2GAR9</accession>
<dbReference type="Gene3D" id="3.30.565.10">
    <property type="entry name" value="Histidine kinase-like ATPase, C-terminal domain"/>
    <property type="match status" value="1"/>
</dbReference>
<comment type="caution">
    <text evidence="9">The sequence shown here is derived from an EMBL/GenBank/DDBJ whole genome shotgun (WGS) entry which is preliminary data.</text>
</comment>
<evidence type="ECO:0000259" key="8">
    <source>
        <dbReference type="PROSITE" id="PS50109"/>
    </source>
</evidence>
<dbReference type="InterPro" id="IPR003594">
    <property type="entry name" value="HATPase_dom"/>
</dbReference>
<evidence type="ECO:0000256" key="6">
    <source>
        <dbReference type="ARBA" id="ARBA00023012"/>
    </source>
</evidence>
<keyword evidence="4" id="KW-0808">Transferase</keyword>
<dbReference type="SUPFAM" id="SSF55874">
    <property type="entry name" value="ATPase domain of HSP90 chaperone/DNA topoisomerase II/histidine kinase"/>
    <property type="match status" value="1"/>
</dbReference>
<dbReference type="PANTHER" id="PTHR45453">
    <property type="entry name" value="PHOSPHATE REGULON SENSOR PROTEIN PHOR"/>
    <property type="match status" value="1"/>
</dbReference>
<evidence type="ECO:0000256" key="1">
    <source>
        <dbReference type="ARBA" id="ARBA00000085"/>
    </source>
</evidence>
<dbReference type="InterPro" id="IPR036097">
    <property type="entry name" value="HisK_dim/P_sf"/>
</dbReference>
<name>K2GAR9_9BACT</name>
<dbReference type="InterPro" id="IPR050351">
    <property type="entry name" value="BphY/WalK/GraS-like"/>
</dbReference>
<evidence type="ECO:0000313" key="9">
    <source>
        <dbReference type="EMBL" id="EKE27254.1"/>
    </source>
</evidence>
<dbReference type="InterPro" id="IPR036890">
    <property type="entry name" value="HATPase_C_sf"/>
</dbReference>
<proteinExistence type="predicted"/>
<protein>
    <recommendedName>
        <fullName evidence="2">histidine kinase</fullName>
        <ecNumber evidence="2">2.7.13.3</ecNumber>
    </recommendedName>
</protein>
<evidence type="ECO:0000256" key="2">
    <source>
        <dbReference type="ARBA" id="ARBA00012438"/>
    </source>
</evidence>
<dbReference type="GO" id="GO:0004721">
    <property type="term" value="F:phosphoprotein phosphatase activity"/>
    <property type="evidence" value="ECO:0007669"/>
    <property type="project" value="TreeGrafter"/>
</dbReference>
<dbReference type="GO" id="GO:0005886">
    <property type="term" value="C:plasma membrane"/>
    <property type="evidence" value="ECO:0007669"/>
    <property type="project" value="TreeGrafter"/>
</dbReference>
<keyword evidence="5 9" id="KW-0418">Kinase</keyword>
<keyword evidence="7" id="KW-0472">Membrane</keyword>
<keyword evidence="3" id="KW-0597">Phosphoprotein</keyword>
<evidence type="ECO:0000256" key="4">
    <source>
        <dbReference type="ARBA" id="ARBA00022679"/>
    </source>
</evidence>
<evidence type="ECO:0000256" key="7">
    <source>
        <dbReference type="SAM" id="Phobius"/>
    </source>
</evidence>
<reference evidence="9" key="1">
    <citation type="journal article" date="2012" name="Science">
        <title>Fermentation, hydrogen, and sulfur metabolism in multiple uncultivated bacterial phyla.</title>
        <authorList>
            <person name="Wrighton K.C."/>
            <person name="Thomas B.C."/>
            <person name="Sharon I."/>
            <person name="Miller C.S."/>
            <person name="Castelle C.J."/>
            <person name="VerBerkmoes N.C."/>
            <person name="Wilkins M.J."/>
            <person name="Hettich R.L."/>
            <person name="Lipton M.S."/>
            <person name="Williams K.H."/>
            <person name="Long P.E."/>
            <person name="Banfield J.F."/>
        </authorList>
    </citation>
    <scope>NUCLEOTIDE SEQUENCE [LARGE SCALE GENOMIC DNA]</scope>
</reference>
<dbReference type="GO" id="GO:0016036">
    <property type="term" value="P:cellular response to phosphate starvation"/>
    <property type="evidence" value="ECO:0007669"/>
    <property type="project" value="TreeGrafter"/>
</dbReference>
<dbReference type="EMBL" id="AMFJ01000507">
    <property type="protein sequence ID" value="EKE27254.1"/>
    <property type="molecule type" value="Genomic_DNA"/>
</dbReference>
<dbReference type="SUPFAM" id="SSF47384">
    <property type="entry name" value="Homodimeric domain of signal transducing histidine kinase"/>
    <property type="match status" value="1"/>
</dbReference>
<gene>
    <name evidence="9" type="primary">baeS10</name>
    <name evidence="9" type="ORF">ACD_3C00233G0007</name>
</gene>
<organism evidence="9">
    <name type="scientific">uncultured bacterium</name>
    <name type="common">gcode 4</name>
    <dbReference type="NCBI Taxonomy" id="1234023"/>
    <lineage>
        <taxon>Bacteria</taxon>
        <taxon>environmental samples</taxon>
    </lineage>
</organism>
<dbReference type="InterPro" id="IPR003661">
    <property type="entry name" value="HisK_dim/P_dom"/>
</dbReference>
<feature type="transmembrane region" description="Helical" evidence="7">
    <location>
        <begin position="143"/>
        <end position="170"/>
    </location>
</feature>
<dbReference type="GO" id="GO:0000155">
    <property type="term" value="F:phosphorelay sensor kinase activity"/>
    <property type="evidence" value="ECO:0007669"/>
    <property type="project" value="InterPro"/>
</dbReference>
<dbReference type="EC" id="2.7.13.3" evidence="2"/>
<dbReference type="CDD" id="cd00082">
    <property type="entry name" value="HisKA"/>
    <property type="match status" value="1"/>
</dbReference>
<sequence length="445" mass="52052">MKFSYKFLIATLLILSVMIFANVLALKHYGGMYFSEYLVDFKKQMAEIDSSFLDSILQNKKLDPQILQEYADIQKDLWKISTSLERFSENPYISNSSLIDSLQKSWLPSSTIEQVIGTNALQSFFGNITNFVSLDSSKPEWKFIVRTLVSMAYFNLVLIGSILLLSYLWVVYTFRPVRSIVDNLSNIVYKKEYKNIVYYKKDEFFPLMEAINNLNKSLSLQEKIRSDFLSDLSHEIKTPITAVKCYLEGIEDGIIETTPKNMKMLYGEIERLIKITNSIMEYEKEESRNFWDIFVEKIDFCELVEFVSDEYTTLLARNEQKIISYVPWQYSISVDKDKLTQLLHNVFSNFNKYAGKSTILTVKAYNKANKHIITFTDNWKWVGKEELPFIKEKFYKVEKSRNKNKDSWIGIWLSVIEKIVTLHGGEFHIDSEPKKGFTITIELPR</sequence>